<dbReference type="GO" id="GO:0009134">
    <property type="term" value="P:nucleoside diphosphate catabolic process"/>
    <property type="evidence" value="ECO:0000318"/>
    <property type="project" value="GO_Central"/>
</dbReference>
<dbReference type="SMR" id="A0A1S4CVI0"/>
<dbReference type="GO" id="GO:0016020">
    <property type="term" value="C:membrane"/>
    <property type="evidence" value="ECO:0000318"/>
    <property type="project" value="GO_Central"/>
</dbReference>
<sequence length="554" mass="61771">MDPRWPSKSKPYVSGADHNRKMQKIGIIAVSIVFIFVLIGGCFVFSPSLVYNVEKSSSSYFTVVVDCGSSGTRVNIYEWKLQGRLNNNGDLPILLNTYPGNLTKSDGCQYHCMQTEPGLDKFVGNALGVRSSLDPLLRWAERLVPRERREFTPIFVLATAGMRKLPVEDARVVLEDVADVLKDFGFLYKKDWIRVLSGKEEAYYGWIALNYKMGVLGNLLGSHTLGLLDLGGSSLQLVVEVDELKIDNHVFNSKIGSPEHQIVRYSLPAFGLNEAFDRTIVMLSHTQALKESPGGAFKVRHPCLNSGFVQNYTCLSCFQREPISSDLGSHINANAILLLGEPNWEMCKSLTRAVATNSSRGDWSLVHDHASCTGLRSYGGNELLNLMLNASSVTRYHALSGFFAVYQTLNLSPRANLTRMWEAGQQLCSQSWEDHQGIGGAYCFRVLYMISLIQDALCLGKHEIVFGPGDVSWTLGAALIEGQYLWSDTTKYQYGIFYLKHSKMLSSSVALFLLLLCLLLIVYRSQIKLPMPGRKPTPSRASLPSYIYSKRQPN</sequence>
<evidence type="ECO:0000313" key="8">
    <source>
        <dbReference type="RefSeq" id="XP_016505237.1"/>
    </source>
</evidence>
<dbReference type="OrthoDB" id="6372431at2759"/>
<dbReference type="RefSeq" id="XP_016505237.1">
    <property type="nucleotide sequence ID" value="XM_016649751.2"/>
</dbReference>
<keyword evidence="6" id="KW-0812">Transmembrane</keyword>
<keyword evidence="6" id="KW-1133">Transmembrane helix</keyword>
<evidence type="ECO:0000256" key="3">
    <source>
        <dbReference type="PIRSR" id="PIRSR600407-1"/>
    </source>
</evidence>
<dbReference type="OMA" id="VEGEYLW"/>
<dbReference type="Gene3D" id="3.30.420.40">
    <property type="match status" value="1"/>
</dbReference>
<keyword evidence="4" id="KW-0547">Nucleotide-binding</keyword>
<evidence type="ECO:0000256" key="6">
    <source>
        <dbReference type="SAM" id="Phobius"/>
    </source>
</evidence>
<dbReference type="RefSeq" id="XP_016505237.1">
    <property type="nucleotide sequence ID" value="XM_016649751.1"/>
</dbReference>
<evidence type="ECO:0000313" key="7">
    <source>
        <dbReference type="Proteomes" id="UP000790787"/>
    </source>
</evidence>
<dbReference type="Gene3D" id="3.30.420.150">
    <property type="entry name" value="Exopolyphosphatase. Domain 2"/>
    <property type="match status" value="1"/>
</dbReference>
<reference evidence="8" key="2">
    <citation type="submission" date="2025-08" db="UniProtKB">
        <authorList>
            <consortium name="RefSeq"/>
        </authorList>
    </citation>
    <scope>IDENTIFICATION</scope>
    <source>
        <tissue evidence="8">Leaf</tissue>
    </source>
</reference>
<feature type="transmembrane region" description="Helical" evidence="6">
    <location>
        <begin position="504"/>
        <end position="523"/>
    </location>
</feature>
<dbReference type="PANTHER" id="PTHR11782">
    <property type="entry name" value="ADENOSINE/GUANOSINE DIPHOSPHATASE"/>
    <property type="match status" value="1"/>
</dbReference>
<name>A0A1S4CVI0_TOBAC</name>
<proteinExistence type="inferred from homology"/>
<feature type="active site" description="Proton acceptor" evidence="3">
    <location>
        <position position="201"/>
    </location>
</feature>
<dbReference type="GeneID" id="107823154"/>
<dbReference type="PANTHER" id="PTHR11782:SF92">
    <property type="entry name" value="APYRASE 7"/>
    <property type="match status" value="1"/>
</dbReference>
<evidence type="ECO:0000256" key="2">
    <source>
        <dbReference type="ARBA" id="ARBA00022801"/>
    </source>
</evidence>
<dbReference type="InterPro" id="IPR000407">
    <property type="entry name" value="GDA1_CD39_NTPase"/>
</dbReference>
<dbReference type="GO" id="GO:0005524">
    <property type="term" value="F:ATP binding"/>
    <property type="evidence" value="ECO:0007669"/>
    <property type="project" value="UniProtKB-KW"/>
</dbReference>
<reference evidence="7" key="1">
    <citation type="journal article" date="2014" name="Nat. Commun.">
        <title>The tobacco genome sequence and its comparison with those of tomato and potato.</title>
        <authorList>
            <person name="Sierro N."/>
            <person name="Battey J.N."/>
            <person name="Ouadi S."/>
            <person name="Bakaher N."/>
            <person name="Bovet L."/>
            <person name="Willig A."/>
            <person name="Goepfert S."/>
            <person name="Peitsch M.C."/>
            <person name="Ivanov N.V."/>
        </authorList>
    </citation>
    <scope>NUCLEOTIDE SEQUENCE [LARGE SCALE GENOMIC DNA]</scope>
</reference>
<dbReference type="GO" id="GO:0017110">
    <property type="term" value="F:nucleoside diphosphate phosphatase activity"/>
    <property type="evidence" value="ECO:0000318"/>
    <property type="project" value="GO_Central"/>
</dbReference>
<evidence type="ECO:0000256" key="4">
    <source>
        <dbReference type="PIRSR" id="PIRSR600407-2"/>
    </source>
</evidence>
<organism evidence="7 8">
    <name type="scientific">Nicotiana tabacum</name>
    <name type="common">Common tobacco</name>
    <dbReference type="NCBI Taxonomy" id="4097"/>
    <lineage>
        <taxon>Eukaryota</taxon>
        <taxon>Viridiplantae</taxon>
        <taxon>Streptophyta</taxon>
        <taxon>Embryophyta</taxon>
        <taxon>Tracheophyta</taxon>
        <taxon>Spermatophyta</taxon>
        <taxon>Magnoliopsida</taxon>
        <taxon>eudicotyledons</taxon>
        <taxon>Gunneridae</taxon>
        <taxon>Pentapetalae</taxon>
        <taxon>asterids</taxon>
        <taxon>lamiids</taxon>
        <taxon>Solanales</taxon>
        <taxon>Solanaceae</taxon>
        <taxon>Nicotianoideae</taxon>
        <taxon>Nicotianeae</taxon>
        <taxon>Nicotiana</taxon>
    </lineage>
</organism>
<feature type="region of interest" description="Disordered" evidence="5">
    <location>
        <begin position="531"/>
        <end position="554"/>
    </location>
</feature>
<accession>A0A1S4CVI0</accession>
<comment type="similarity">
    <text evidence="1">Belongs to the GDA1/CD39 NTPase family.</text>
</comment>
<keyword evidence="4" id="KW-0067">ATP-binding</keyword>
<keyword evidence="7" id="KW-1185">Reference proteome</keyword>
<dbReference type="KEGG" id="nta:107823154"/>
<keyword evidence="2" id="KW-0378">Hydrolase</keyword>
<dbReference type="Proteomes" id="UP000790787">
    <property type="component" value="Chromosome 20"/>
</dbReference>
<protein>
    <submittedName>
        <fullName evidence="8">Apyrase 7</fullName>
    </submittedName>
</protein>
<evidence type="ECO:0000256" key="1">
    <source>
        <dbReference type="ARBA" id="ARBA00009283"/>
    </source>
</evidence>
<dbReference type="AlphaFoldDB" id="A0A1S4CVI0"/>
<gene>
    <name evidence="8" type="primary">LOC107823154</name>
</gene>
<dbReference type="PaxDb" id="4097-A0A1S4CVI0"/>
<evidence type="ECO:0000256" key="5">
    <source>
        <dbReference type="SAM" id="MobiDB-lite"/>
    </source>
</evidence>
<feature type="transmembrane region" description="Helical" evidence="6">
    <location>
        <begin position="27"/>
        <end position="51"/>
    </location>
</feature>
<feature type="binding site" evidence="4">
    <location>
        <begin position="232"/>
        <end position="236"/>
    </location>
    <ligand>
        <name>ATP</name>
        <dbReference type="ChEBI" id="CHEBI:30616"/>
    </ligand>
</feature>
<dbReference type="Pfam" id="PF01150">
    <property type="entry name" value="GDA1_CD39"/>
    <property type="match status" value="1"/>
</dbReference>
<keyword evidence="6" id="KW-0472">Membrane</keyword>